<dbReference type="EMBL" id="KB522028">
    <property type="protein sequence ID" value="EMP37464.1"/>
    <property type="molecule type" value="Genomic_DNA"/>
</dbReference>
<name>M7BJU5_CHEMY</name>
<reference evidence="3" key="1">
    <citation type="journal article" date="2013" name="Nat. Genet.">
        <title>The draft genomes of soft-shell turtle and green sea turtle yield insights into the development and evolution of the turtle-specific body plan.</title>
        <authorList>
            <person name="Wang Z."/>
            <person name="Pascual-Anaya J."/>
            <person name="Zadissa A."/>
            <person name="Li W."/>
            <person name="Niimura Y."/>
            <person name="Huang Z."/>
            <person name="Li C."/>
            <person name="White S."/>
            <person name="Xiong Z."/>
            <person name="Fang D."/>
            <person name="Wang B."/>
            <person name="Ming Y."/>
            <person name="Chen Y."/>
            <person name="Zheng Y."/>
            <person name="Kuraku S."/>
            <person name="Pignatelli M."/>
            <person name="Herrero J."/>
            <person name="Beal K."/>
            <person name="Nozawa M."/>
            <person name="Li Q."/>
            <person name="Wang J."/>
            <person name="Zhang H."/>
            <person name="Yu L."/>
            <person name="Shigenobu S."/>
            <person name="Wang J."/>
            <person name="Liu J."/>
            <person name="Flicek P."/>
            <person name="Searle S."/>
            <person name="Wang J."/>
            <person name="Kuratani S."/>
            <person name="Yin Y."/>
            <person name="Aken B."/>
            <person name="Zhang G."/>
            <person name="Irie N."/>
        </authorList>
    </citation>
    <scope>NUCLEOTIDE SEQUENCE [LARGE SCALE GENOMIC DNA]</scope>
</reference>
<feature type="region of interest" description="Disordered" evidence="1">
    <location>
        <begin position="29"/>
        <end position="122"/>
    </location>
</feature>
<gene>
    <name evidence="2" type="ORF">UY3_05373</name>
</gene>
<accession>M7BJU5</accession>
<proteinExistence type="predicted"/>
<feature type="compositionally biased region" description="Acidic residues" evidence="1">
    <location>
        <begin position="74"/>
        <end position="83"/>
    </location>
</feature>
<dbReference type="eggNOG" id="KOG2106">
    <property type="taxonomic scope" value="Eukaryota"/>
</dbReference>
<organism evidence="2 3">
    <name type="scientific">Chelonia mydas</name>
    <name type="common">Green sea-turtle</name>
    <name type="synonym">Chelonia agassizi</name>
    <dbReference type="NCBI Taxonomy" id="8469"/>
    <lineage>
        <taxon>Eukaryota</taxon>
        <taxon>Metazoa</taxon>
        <taxon>Chordata</taxon>
        <taxon>Craniata</taxon>
        <taxon>Vertebrata</taxon>
        <taxon>Euteleostomi</taxon>
        <taxon>Archelosauria</taxon>
        <taxon>Testudinata</taxon>
        <taxon>Testudines</taxon>
        <taxon>Cryptodira</taxon>
        <taxon>Durocryptodira</taxon>
        <taxon>Americhelydia</taxon>
        <taxon>Chelonioidea</taxon>
        <taxon>Cheloniidae</taxon>
        <taxon>Chelonia</taxon>
    </lineage>
</organism>
<keyword evidence="3" id="KW-1185">Reference proteome</keyword>
<dbReference type="AlphaFoldDB" id="M7BJU5"/>
<dbReference type="Proteomes" id="UP000031443">
    <property type="component" value="Unassembled WGS sequence"/>
</dbReference>
<feature type="compositionally biased region" description="Polar residues" evidence="1">
    <location>
        <begin position="42"/>
        <end position="68"/>
    </location>
</feature>
<feature type="compositionally biased region" description="Low complexity" evidence="1">
    <location>
        <begin position="84"/>
        <end position="93"/>
    </location>
</feature>
<evidence type="ECO:0000256" key="1">
    <source>
        <dbReference type="SAM" id="MobiDB-lite"/>
    </source>
</evidence>
<evidence type="ECO:0000313" key="2">
    <source>
        <dbReference type="EMBL" id="EMP37464.1"/>
    </source>
</evidence>
<protein>
    <submittedName>
        <fullName evidence="2">Echinoderm microtubule-associated protein-like 4</fullName>
    </submittedName>
</protein>
<sequence>MSIIQWRLVEKITLPQNDIVVEIGTTKAPIPASESAVESPAPLSQSFDETAQNESVTGSSLTCVESNLEQTVEANEEQSEEQSEGSSLDPGEPSYEEPSNETSEEQSESTVTEDQQDNSPVS</sequence>
<feature type="compositionally biased region" description="Acidic residues" evidence="1">
    <location>
        <begin position="94"/>
        <end position="107"/>
    </location>
</feature>
<evidence type="ECO:0000313" key="3">
    <source>
        <dbReference type="Proteomes" id="UP000031443"/>
    </source>
</evidence>
<dbReference type="STRING" id="8469.M7BJU5"/>